<feature type="binding site" evidence="12">
    <location>
        <position position="803"/>
    </location>
    <ligand>
        <name>[4Fe-4S] cluster</name>
        <dbReference type="ChEBI" id="CHEBI:49883"/>
        <label>3</label>
    </ligand>
</feature>
<dbReference type="InterPro" id="IPR050722">
    <property type="entry name" value="Pyruvate:ferred/Flavod_OxRd"/>
</dbReference>
<feature type="binding site" evidence="10">
    <location>
        <position position="28"/>
    </location>
    <ligand>
        <name>pyruvate</name>
        <dbReference type="ChEBI" id="CHEBI:15361"/>
    </ligand>
</feature>
<evidence type="ECO:0000256" key="10">
    <source>
        <dbReference type="PIRSR" id="PIRSR000159-1"/>
    </source>
</evidence>
<dbReference type="Gene3D" id="3.40.50.970">
    <property type="match status" value="2"/>
</dbReference>
<feature type="binding site" evidence="12">
    <location>
        <position position="743"/>
    </location>
    <ligand>
        <name>[4Fe-4S] cluster</name>
        <dbReference type="ChEBI" id="CHEBI:49883"/>
        <label>1</label>
    </ligand>
</feature>
<evidence type="ECO:0000256" key="5">
    <source>
        <dbReference type="ARBA" id="ARBA00022982"/>
    </source>
</evidence>
<dbReference type="Proteomes" id="UP000824232">
    <property type="component" value="Unassembled WGS sequence"/>
</dbReference>
<proteinExistence type="inferred from homology"/>
<sequence length="1142" mass="126714">MKKIMDGNEACSYVSYNFTEVAGIYPITPASPMAELTDKWANEGKLNYFNQPVKVVEMESEAGAAGMVHGSLQAGCLTTTYTASQGLLLMIPNMYKIAGELLPCVINVAARSLATHALSIFGDHQDVYAARSTGFAILASSSVQEVMDLTGVAHLSAIKGRVPFMNFFDGFRTSHELQKIDVIDTNKLKKLVDKKALDAFRKRSLHPDNPVTRGTSENDDIYFQAAEVRNKYYLELPDIVNEYMQEINKITGRNYAPFNYYGRRDATKVIVAMGSVCETIKEVVDYLNDNGEKVGVVEVHLYRPFSREYFLKSIPKTVKMIAVLDRTKEAGSTGEPLFLDVDNIIKSLGSDIKVVGGRYGLSSKNTNPAMIKAIYDNLESINHNFTIGIDDDVTNLSIPYDKEFNLPHRNQTSFLVYGYGSDGMVSACKDLMKITGDATDAYVQGYFQYDSKKSGGVTLSHLRFSKNPIRSTYYVGRAKLLVCTQDAYLTKFRFINKIKKNGVFLLNSSKTDEEILSMISSEDKKYIIDNNIKVYVVNAYKVAKKEGLGNKISAIMEALIFKFGHIIDSDYAINKLKDNLDIRFKLKGNNIAEKNKKAVDNAINTTHLLKIDENSDDYVEVSEISSSLFDIIDKREGDTLPVSAFLDRPDGTVDGGLSRLEKRDISEVVPKYKSENCISCNLCSLVCPHAVIRPFLLDKDEVEKAPTSLNDKLLDSHLGDNLKFTIAVSYKDCTGCGLCANICPGKKGAKALEMVSKEKLVNDITLKETEYLFNEVTEKDVMSVSTVKGSQFKKPRFEFSGACAGCGETPYLKLLTQLFGDRLVIANATGCSSIYGASSPSTPYSVPWANSLFEDNAEFGFGMKIADEVKKNQLKNIINENISKVDEEEKDIYLDYVNDINVDTAKALLSVIPHTKIKPLKSLKKYIMPISLWAVGGDGWAYDIGYNGIDHVLNSGENVNILVLDTEVYSNTGGQSSKSSRMGAVLKFASSGKKTAKKDLLRIALTNPNVYVGAISLGANPAATVKVMLEAEKYNGPSIIVAYSPCIAWGILKGMSNSIDEEKKATSSGYFPIFHYNPDTKEFKMDAKSDFNKYQDYLTGEDRYKSLKIINSDEADTLLKENEDNAKGRYEYYESLTIKNEE</sequence>
<dbReference type="GO" id="GO:0022900">
    <property type="term" value="P:electron transport chain"/>
    <property type="evidence" value="ECO:0007669"/>
    <property type="project" value="InterPro"/>
</dbReference>
<dbReference type="InterPro" id="IPR011895">
    <property type="entry name" value="Pyrv_flavodox_OxRed"/>
</dbReference>
<keyword evidence="7 12" id="KW-0408">Iron</keyword>
<feature type="binding site" evidence="10">
    <location>
        <begin position="937"/>
        <end position="940"/>
    </location>
    <ligand>
        <name>thiamine diphosphate</name>
        <dbReference type="ChEBI" id="CHEBI:58937"/>
    </ligand>
</feature>
<evidence type="ECO:0000256" key="9">
    <source>
        <dbReference type="PIRNR" id="PIRNR000159"/>
    </source>
</evidence>
<evidence type="ECO:0000313" key="14">
    <source>
        <dbReference type="EMBL" id="HIR59249.1"/>
    </source>
</evidence>
<dbReference type="InterPro" id="IPR019456">
    <property type="entry name" value="Pyrv-flavodox_OxRtase_EKR"/>
</dbReference>
<dbReference type="Gene3D" id="3.40.920.10">
    <property type="entry name" value="Pyruvate-ferredoxin oxidoreductase, PFOR, domain III"/>
    <property type="match status" value="1"/>
</dbReference>
<feature type="binding site" evidence="12">
    <location>
        <position position="683"/>
    </location>
    <ligand>
        <name>[4Fe-4S] cluster</name>
        <dbReference type="ChEBI" id="CHEBI:49883"/>
        <label>1</label>
    </ligand>
</feature>
<dbReference type="PANTHER" id="PTHR32154:SF0">
    <property type="entry name" value="PYRUVATE-FLAVODOXIN OXIDOREDUCTASE-RELATED"/>
    <property type="match status" value="1"/>
</dbReference>
<feature type="binding site" evidence="10">
    <location>
        <position position="831"/>
    </location>
    <ligand>
        <name>thiamine diphosphate</name>
        <dbReference type="ChEBI" id="CHEBI:58937"/>
    </ligand>
</feature>
<feature type="binding site" evidence="10">
    <location>
        <position position="111"/>
    </location>
    <ligand>
        <name>pyruvate</name>
        <dbReference type="ChEBI" id="CHEBI:15361"/>
    </ligand>
</feature>
<evidence type="ECO:0000256" key="7">
    <source>
        <dbReference type="ARBA" id="ARBA00023004"/>
    </source>
</evidence>
<keyword evidence="14" id="KW-0670">Pyruvate</keyword>
<dbReference type="Pfam" id="PF10371">
    <property type="entry name" value="EKR"/>
    <property type="match status" value="1"/>
</dbReference>
<evidence type="ECO:0000256" key="3">
    <source>
        <dbReference type="ARBA" id="ARBA00022485"/>
    </source>
</evidence>
<dbReference type="Pfam" id="PF17147">
    <property type="entry name" value="PFOR_II"/>
    <property type="match status" value="1"/>
</dbReference>
<feature type="domain" description="4Fe-4S ferredoxin-type" evidence="13">
    <location>
        <begin position="724"/>
        <end position="757"/>
    </location>
</feature>
<dbReference type="InterPro" id="IPR017896">
    <property type="entry name" value="4Fe4S_Fe-S-bd"/>
</dbReference>
<dbReference type="NCBIfam" id="TIGR02176">
    <property type="entry name" value="pyruv_ox_red"/>
    <property type="match status" value="1"/>
</dbReference>
<feature type="binding site" evidence="12">
    <location>
        <position position="739"/>
    </location>
    <ligand>
        <name>[4Fe-4S] cluster</name>
        <dbReference type="ChEBI" id="CHEBI:49883"/>
        <label>2</label>
    </ligand>
</feature>
<dbReference type="PANTHER" id="PTHR32154">
    <property type="entry name" value="PYRUVATE-FLAVODOXIN OXIDOREDUCTASE-RELATED"/>
    <property type="match status" value="1"/>
</dbReference>
<dbReference type="GO" id="GO:0006979">
    <property type="term" value="P:response to oxidative stress"/>
    <property type="evidence" value="ECO:0007669"/>
    <property type="project" value="TreeGrafter"/>
</dbReference>
<accession>A0A9D1DUB2</accession>
<evidence type="ECO:0000256" key="2">
    <source>
        <dbReference type="ARBA" id="ARBA00022448"/>
    </source>
</evidence>
<dbReference type="Gene3D" id="3.40.50.920">
    <property type="match status" value="1"/>
</dbReference>
<dbReference type="PIRSF" id="PIRSF000159">
    <property type="entry name" value="NifJ"/>
    <property type="match status" value="1"/>
</dbReference>
<keyword evidence="8 12" id="KW-0411">Iron-sulfur</keyword>
<evidence type="ECO:0000256" key="12">
    <source>
        <dbReference type="PIRSR" id="PIRSR000159-50"/>
    </source>
</evidence>
<dbReference type="EMBL" id="DVHC01000043">
    <property type="protein sequence ID" value="HIR59249.1"/>
    <property type="molecule type" value="Genomic_DNA"/>
</dbReference>
<dbReference type="SUPFAM" id="SSF54862">
    <property type="entry name" value="4Fe-4S ferredoxins"/>
    <property type="match status" value="1"/>
</dbReference>
<feature type="binding site" evidence="12">
    <location>
        <position position="687"/>
    </location>
    <ligand>
        <name>[4Fe-4S] cluster</name>
        <dbReference type="ChEBI" id="CHEBI:49883"/>
        <label>2</label>
    </ligand>
</feature>
<dbReference type="GO" id="GO:0005506">
    <property type="term" value="F:iron ion binding"/>
    <property type="evidence" value="ECO:0007669"/>
    <property type="project" value="InterPro"/>
</dbReference>
<comment type="cofactor">
    <cofactor evidence="12">
        <name>[4Fe-4S] cluster</name>
        <dbReference type="ChEBI" id="CHEBI:49883"/>
    </cofactor>
    <text evidence="12">Binds 3 [4Fe-4S] clusters per subunit.</text>
</comment>
<feature type="binding site" evidence="10">
    <location>
        <begin position="966"/>
        <end position="971"/>
    </location>
    <ligand>
        <name>thiamine diphosphate</name>
        <dbReference type="ChEBI" id="CHEBI:58937"/>
    </ligand>
</feature>
<feature type="site" description="Important for catalytic activity" evidence="11">
    <location>
        <position position="61"/>
    </location>
</feature>
<protein>
    <submittedName>
        <fullName evidence="14">Pyruvate:ferredoxin (Flavodoxin) oxidoreductase</fullName>
    </submittedName>
</protein>
<evidence type="ECO:0000259" key="13">
    <source>
        <dbReference type="PROSITE" id="PS51379"/>
    </source>
</evidence>
<feature type="domain" description="4Fe-4S ferredoxin-type" evidence="13">
    <location>
        <begin position="668"/>
        <end position="697"/>
    </location>
</feature>
<keyword evidence="4 12" id="KW-0479">Metal-binding</keyword>
<dbReference type="SUPFAM" id="SSF53323">
    <property type="entry name" value="Pyruvate-ferredoxin oxidoreductase, PFOR, domain III"/>
    <property type="match status" value="1"/>
</dbReference>
<dbReference type="InterPro" id="IPR009014">
    <property type="entry name" value="Transketo_C/PFOR_II"/>
</dbReference>
<feature type="binding site" evidence="12">
    <location>
        <position position="806"/>
    </location>
    <ligand>
        <name>[4Fe-4S] cluster</name>
        <dbReference type="ChEBI" id="CHEBI:49883"/>
        <label>3</label>
    </ligand>
</feature>
<feature type="binding site" evidence="12">
    <location>
        <position position="733"/>
    </location>
    <ligand>
        <name>[4Fe-4S] cluster</name>
        <dbReference type="ChEBI" id="CHEBI:49883"/>
        <label>2</label>
    </ligand>
</feature>
<feature type="binding site" evidence="12">
    <location>
        <position position="1046"/>
    </location>
    <ligand>
        <name>[4Fe-4S] cluster</name>
        <dbReference type="ChEBI" id="CHEBI:49883"/>
        <label>3</label>
    </ligand>
</feature>
<evidence type="ECO:0000256" key="11">
    <source>
        <dbReference type="PIRSR" id="PIRSR000159-2"/>
    </source>
</evidence>
<dbReference type="GO" id="GO:0051539">
    <property type="term" value="F:4 iron, 4 sulfur cluster binding"/>
    <property type="evidence" value="ECO:0007669"/>
    <property type="project" value="UniProtKB-KW"/>
</dbReference>
<dbReference type="InterPro" id="IPR019752">
    <property type="entry name" value="Pyrv/ketoisovalerate_OxRed_cat"/>
</dbReference>
<dbReference type="Pfam" id="PF01558">
    <property type="entry name" value="POR"/>
    <property type="match status" value="1"/>
</dbReference>
<feature type="binding site" evidence="12">
    <location>
        <position position="831"/>
    </location>
    <ligand>
        <name>[4Fe-4S] cluster</name>
        <dbReference type="ChEBI" id="CHEBI:49883"/>
        <label>3</label>
    </ligand>
</feature>
<dbReference type="FunFam" id="3.40.50.970:FF:000012">
    <property type="entry name" value="Pyruvate:ferredoxin (Flavodoxin) oxidoreductase"/>
    <property type="match status" value="1"/>
</dbReference>
<dbReference type="Gene3D" id="3.30.70.20">
    <property type="match status" value="1"/>
</dbReference>
<dbReference type="FunFam" id="3.40.50.920:FF:000007">
    <property type="entry name" value="Pyruvate:ferredoxin (Flavodoxin) oxidoreductase"/>
    <property type="match status" value="1"/>
</dbReference>
<feature type="site" description="Important for catalytic activity" evidence="11">
    <location>
        <position position="971"/>
    </location>
</feature>
<dbReference type="InterPro" id="IPR002869">
    <property type="entry name" value="Pyrv_flavodox_OxRed_cen"/>
</dbReference>
<dbReference type="AlphaFoldDB" id="A0A9D1DUB2"/>
<reference evidence="14" key="1">
    <citation type="submission" date="2020-10" db="EMBL/GenBank/DDBJ databases">
        <authorList>
            <person name="Gilroy R."/>
        </authorList>
    </citation>
    <scope>NUCLEOTIDE SEQUENCE</scope>
    <source>
        <strain evidence="14">CHK184-20233</strain>
    </source>
</reference>
<evidence type="ECO:0000256" key="6">
    <source>
        <dbReference type="ARBA" id="ARBA00023002"/>
    </source>
</evidence>
<gene>
    <name evidence="14" type="primary">nifJ</name>
    <name evidence="14" type="ORF">IAB38_04290</name>
</gene>
<keyword evidence="3 12" id="KW-0004">4Fe-4S</keyword>
<dbReference type="Pfam" id="PF12838">
    <property type="entry name" value="Fer4_7"/>
    <property type="match status" value="1"/>
</dbReference>
<dbReference type="PROSITE" id="PS51379">
    <property type="entry name" value="4FE4S_FER_2"/>
    <property type="match status" value="2"/>
</dbReference>
<feature type="binding site" evidence="10">
    <location>
        <position position="61"/>
    </location>
    <ligand>
        <name>thiamine diphosphate</name>
        <dbReference type="ChEBI" id="CHEBI:58937"/>
    </ligand>
</feature>
<feature type="binding site" evidence="12">
    <location>
        <position position="680"/>
    </location>
    <ligand>
        <name>[4Fe-4S] cluster</name>
        <dbReference type="ChEBI" id="CHEBI:49883"/>
        <label>1</label>
    </ligand>
</feature>
<dbReference type="SUPFAM" id="SSF52518">
    <property type="entry name" value="Thiamin diphosphate-binding fold (THDP-binding)"/>
    <property type="match status" value="2"/>
</dbReference>
<dbReference type="SUPFAM" id="SSF52922">
    <property type="entry name" value="TK C-terminal domain-like"/>
    <property type="match status" value="1"/>
</dbReference>
<dbReference type="GO" id="GO:0016903">
    <property type="term" value="F:oxidoreductase activity, acting on the aldehyde or oxo group of donors"/>
    <property type="evidence" value="ECO:0007669"/>
    <property type="project" value="InterPro"/>
</dbReference>
<feature type="site" description="Important for catalytic activity" evidence="11">
    <location>
        <position position="28"/>
    </location>
</feature>
<dbReference type="InterPro" id="IPR017900">
    <property type="entry name" value="4Fe4S_Fe_S_CS"/>
</dbReference>
<dbReference type="PROSITE" id="PS00198">
    <property type="entry name" value="4FE4S_FER_1"/>
    <property type="match status" value="1"/>
</dbReference>
<evidence type="ECO:0000313" key="15">
    <source>
        <dbReference type="Proteomes" id="UP000824232"/>
    </source>
</evidence>
<keyword evidence="6 9" id="KW-0560">Oxidoreductase</keyword>
<dbReference type="InterPro" id="IPR033412">
    <property type="entry name" value="PFOR_II"/>
</dbReference>
<feature type="binding site" evidence="12">
    <location>
        <position position="677"/>
    </location>
    <ligand>
        <name>[4Fe-4S] cluster</name>
        <dbReference type="ChEBI" id="CHEBI:49883"/>
        <label>1</label>
    </ligand>
</feature>
<comment type="caution">
    <text evidence="14">The sequence shown here is derived from an EMBL/GenBank/DDBJ whole genome shotgun (WGS) entry which is preliminary data.</text>
</comment>
<dbReference type="CDD" id="cd07034">
    <property type="entry name" value="TPP_PYR_PFOR_IOR-alpha_like"/>
    <property type="match status" value="1"/>
</dbReference>
<keyword evidence="2 9" id="KW-0813">Transport</keyword>
<evidence type="ECO:0000256" key="4">
    <source>
        <dbReference type="ARBA" id="ARBA00022723"/>
    </source>
</evidence>
<dbReference type="SMART" id="SM00890">
    <property type="entry name" value="EKR"/>
    <property type="match status" value="1"/>
</dbReference>
<dbReference type="InterPro" id="IPR029061">
    <property type="entry name" value="THDP-binding"/>
</dbReference>
<feature type="binding site" evidence="10">
    <location>
        <position position="808"/>
    </location>
    <ligand>
        <name>thiamine diphosphate</name>
        <dbReference type="ChEBI" id="CHEBI:58937"/>
    </ligand>
</feature>
<evidence type="ECO:0000256" key="1">
    <source>
        <dbReference type="ARBA" id="ARBA00009032"/>
    </source>
</evidence>
<dbReference type="Pfam" id="PF01855">
    <property type="entry name" value="POR_N"/>
    <property type="match status" value="1"/>
</dbReference>
<reference evidence="14" key="2">
    <citation type="journal article" date="2021" name="PeerJ">
        <title>Extensive microbial diversity within the chicken gut microbiome revealed by metagenomics and culture.</title>
        <authorList>
            <person name="Gilroy R."/>
            <person name="Ravi A."/>
            <person name="Getino M."/>
            <person name="Pursley I."/>
            <person name="Horton D.L."/>
            <person name="Alikhan N.F."/>
            <person name="Baker D."/>
            <person name="Gharbi K."/>
            <person name="Hall N."/>
            <person name="Watson M."/>
            <person name="Adriaenssens E.M."/>
            <person name="Foster-Nyarko E."/>
            <person name="Jarju S."/>
            <person name="Secka A."/>
            <person name="Antonio M."/>
            <person name="Oren A."/>
            <person name="Chaudhuri R.R."/>
            <person name="La Ragione R."/>
            <person name="Hildebrand F."/>
            <person name="Pallen M.J."/>
        </authorList>
    </citation>
    <scope>NUCLEOTIDE SEQUENCE</scope>
    <source>
        <strain evidence="14">CHK184-20233</strain>
    </source>
</reference>
<name>A0A9D1DUB2_9FIRM</name>
<organism evidence="14 15">
    <name type="scientific">Candidatus Onthousia excrementipullorum</name>
    <dbReference type="NCBI Taxonomy" id="2840884"/>
    <lineage>
        <taxon>Bacteria</taxon>
        <taxon>Bacillati</taxon>
        <taxon>Bacillota</taxon>
        <taxon>Bacilli</taxon>
        <taxon>Candidatus Onthousia</taxon>
    </lineage>
</organism>
<feature type="binding site" evidence="12">
    <location>
        <position position="736"/>
    </location>
    <ligand>
        <name>[4Fe-4S] cluster</name>
        <dbReference type="ChEBI" id="CHEBI:49883"/>
        <label>2</label>
    </ligand>
</feature>
<evidence type="ECO:0000256" key="8">
    <source>
        <dbReference type="ARBA" id="ARBA00023014"/>
    </source>
</evidence>
<feature type="site" description="Important for catalytic activity" evidence="11">
    <location>
        <position position="111"/>
    </location>
</feature>
<comment type="similarity">
    <text evidence="1 9">Belongs to the pyruvate:ferredoxin/flavodoxin oxidoreductase family.</text>
</comment>
<keyword evidence="5 9" id="KW-0249">Electron transport</keyword>
<dbReference type="InterPro" id="IPR002880">
    <property type="entry name" value="Pyrv_Fd/Flavodoxin_OxRdtase_N"/>
</dbReference>